<proteinExistence type="predicted"/>
<comment type="caution">
    <text evidence="1">The sequence shown here is derived from an EMBL/GenBank/DDBJ whole genome shotgun (WGS) entry which is preliminary data.</text>
</comment>
<gene>
    <name evidence="1" type="ORF">NP493_335g03056</name>
</gene>
<reference evidence="1" key="1">
    <citation type="journal article" date="2023" name="Mol. Biol. Evol.">
        <title>Third-Generation Sequencing Reveals the Adaptive Role of the Epigenome in Three Deep-Sea Polychaetes.</title>
        <authorList>
            <person name="Perez M."/>
            <person name="Aroh O."/>
            <person name="Sun Y."/>
            <person name="Lan Y."/>
            <person name="Juniper S.K."/>
            <person name="Young C.R."/>
            <person name="Angers B."/>
            <person name="Qian P.Y."/>
        </authorList>
    </citation>
    <scope>NUCLEOTIDE SEQUENCE</scope>
    <source>
        <strain evidence="1">R07B-5</strain>
    </source>
</reference>
<evidence type="ECO:0000313" key="1">
    <source>
        <dbReference type="EMBL" id="KAK2182808.1"/>
    </source>
</evidence>
<dbReference type="EMBL" id="JAODUO010000335">
    <property type="protein sequence ID" value="KAK2182808.1"/>
    <property type="molecule type" value="Genomic_DNA"/>
</dbReference>
<sequence length="107" mass="11984">MFKICAITNQALSYKQPSYLHSLLNPVRKPVELRSFSLDLRFIPKVNTSIGSRAFAVGASTLCNMLPSIVLNKLKILLKILPSFKDIPLQPCLSTLAPWRINQSDDN</sequence>
<name>A0AAD9L3Q0_RIDPI</name>
<evidence type="ECO:0000313" key="2">
    <source>
        <dbReference type="Proteomes" id="UP001209878"/>
    </source>
</evidence>
<dbReference type="AlphaFoldDB" id="A0AAD9L3Q0"/>
<organism evidence="1 2">
    <name type="scientific">Ridgeia piscesae</name>
    <name type="common">Tubeworm</name>
    <dbReference type="NCBI Taxonomy" id="27915"/>
    <lineage>
        <taxon>Eukaryota</taxon>
        <taxon>Metazoa</taxon>
        <taxon>Spiralia</taxon>
        <taxon>Lophotrochozoa</taxon>
        <taxon>Annelida</taxon>
        <taxon>Polychaeta</taxon>
        <taxon>Sedentaria</taxon>
        <taxon>Canalipalpata</taxon>
        <taxon>Sabellida</taxon>
        <taxon>Siboglinidae</taxon>
        <taxon>Ridgeia</taxon>
    </lineage>
</organism>
<protein>
    <submittedName>
        <fullName evidence="1">Uncharacterized protein</fullName>
    </submittedName>
</protein>
<accession>A0AAD9L3Q0</accession>
<keyword evidence="2" id="KW-1185">Reference proteome</keyword>
<dbReference type="Proteomes" id="UP001209878">
    <property type="component" value="Unassembled WGS sequence"/>
</dbReference>